<feature type="compositionally biased region" description="Low complexity" evidence="1">
    <location>
        <begin position="33"/>
        <end position="51"/>
    </location>
</feature>
<gene>
    <name evidence="2" type="ORF">B0H63DRAFT_216312</name>
</gene>
<sequence>MSSLPRRQNSTNPRPGSSAFPRTPRSNAPPPRRSTATARPSPPAGVAAGPPRQSPLRSSALESATKTQMNQTMAIAMMGSLPVNPLPLFLPIPLGVTMLVGSSSNNKSAASGPGRR</sequence>
<feature type="region of interest" description="Disordered" evidence="1">
    <location>
        <begin position="1"/>
        <end position="67"/>
    </location>
</feature>
<dbReference type="AlphaFoldDB" id="A0AAE0NI21"/>
<evidence type="ECO:0000313" key="3">
    <source>
        <dbReference type="Proteomes" id="UP001285441"/>
    </source>
</evidence>
<evidence type="ECO:0000313" key="2">
    <source>
        <dbReference type="EMBL" id="KAK3381928.1"/>
    </source>
</evidence>
<keyword evidence="3" id="KW-1185">Reference proteome</keyword>
<proteinExistence type="predicted"/>
<organism evidence="2 3">
    <name type="scientific">Podospora didyma</name>
    <dbReference type="NCBI Taxonomy" id="330526"/>
    <lineage>
        <taxon>Eukaryota</taxon>
        <taxon>Fungi</taxon>
        <taxon>Dikarya</taxon>
        <taxon>Ascomycota</taxon>
        <taxon>Pezizomycotina</taxon>
        <taxon>Sordariomycetes</taxon>
        <taxon>Sordariomycetidae</taxon>
        <taxon>Sordariales</taxon>
        <taxon>Podosporaceae</taxon>
        <taxon>Podospora</taxon>
    </lineage>
</organism>
<evidence type="ECO:0000256" key="1">
    <source>
        <dbReference type="SAM" id="MobiDB-lite"/>
    </source>
</evidence>
<comment type="caution">
    <text evidence="2">The sequence shown here is derived from an EMBL/GenBank/DDBJ whole genome shotgun (WGS) entry which is preliminary data.</text>
</comment>
<dbReference type="EMBL" id="JAULSW010000005">
    <property type="protein sequence ID" value="KAK3381928.1"/>
    <property type="molecule type" value="Genomic_DNA"/>
</dbReference>
<reference evidence="2" key="2">
    <citation type="submission" date="2023-06" db="EMBL/GenBank/DDBJ databases">
        <authorList>
            <consortium name="Lawrence Berkeley National Laboratory"/>
            <person name="Haridas S."/>
            <person name="Hensen N."/>
            <person name="Bonometti L."/>
            <person name="Westerberg I."/>
            <person name="Brannstrom I.O."/>
            <person name="Guillou S."/>
            <person name="Cros-Aarteil S."/>
            <person name="Calhoun S."/>
            <person name="Kuo A."/>
            <person name="Mondo S."/>
            <person name="Pangilinan J."/>
            <person name="Riley R."/>
            <person name="LaButti K."/>
            <person name="Andreopoulos B."/>
            <person name="Lipzen A."/>
            <person name="Chen C."/>
            <person name="Yanf M."/>
            <person name="Daum C."/>
            <person name="Ng V."/>
            <person name="Clum A."/>
            <person name="Steindorff A."/>
            <person name="Ohm R."/>
            <person name="Martin F."/>
            <person name="Silar P."/>
            <person name="Natvig D."/>
            <person name="Lalanne C."/>
            <person name="Gautier V."/>
            <person name="Ament-velasquez S.L."/>
            <person name="Kruys A."/>
            <person name="Hutchinson M.I."/>
            <person name="Powell A.J."/>
            <person name="Barry K."/>
            <person name="Miller A.N."/>
            <person name="Grigoriev I.V."/>
            <person name="Debuchy R."/>
            <person name="Gladieux P."/>
            <person name="Thoren M.H."/>
            <person name="Johannesson H."/>
        </authorList>
    </citation>
    <scope>NUCLEOTIDE SEQUENCE</scope>
    <source>
        <strain evidence="2">CBS 232.78</strain>
    </source>
</reference>
<reference evidence="2" key="1">
    <citation type="journal article" date="2023" name="Mol. Phylogenet. Evol.">
        <title>Genome-scale phylogeny and comparative genomics of the fungal order Sordariales.</title>
        <authorList>
            <person name="Hensen N."/>
            <person name="Bonometti L."/>
            <person name="Westerberg I."/>
            <person name="Brannstrom I.O."/>
            <person name="Guillou S."/>
            <person name="Cros-Aarteil S."/>
            <person name="Calhoun S."/>
            <person name="Haridas S."/>
            <person name="Kuo A."/>
            <person name="Mondo S."/>
            <person name="Pangilinan J."/>
            <person name="Riley R."/>
            <person name="LaButti K."/>
            <person name="Andreopoulos B."/>
            <person name="Lipzen A."/>
            <person name="Chen C."/>
            <person name="Yan M."/>
            <person name="Daum C."/>
            <person name="Ng V."/>
            <person name="Clum A."/>
            <person name="Steindorff A."/>
            <person name="Ohm R.A."/>
            <person name="Martin F."/>
            <person name="Silar P."/>
            <person name="Natvig D.O."/>
            <person name="Lalanne C."/>
            <person name="Gautier V."/>
            <person name="Ament-Velasquez S.L."/>
            <person name="Kruys A."/>
            <person name="Hutchinson M.I."/>
            <person name="Powell A.J."/>
            <person name="Barry K."/>
            <person name="Miller A.N."/>
            <person name="Grigoriev I.V."/>
            <person name="Debuchy R."/>
            <person name="Gladieux P."/>
            <person name="Hiltunen Thoren M."/>
            <person name="Johannesson H."/>
        </authorList>
    </citation>
    <scope>NUCLEOTIDE SEQUENCE</scope>
    <source>
        <strain evidence="2">CBS 232.78</strain>
    </source>
</reference>
<accession>A0AAE0NI21</accession>
<feature type="compositionally biased region" description="Polar residues" evidence="1">
    <location>
        <begin position="55"/>
        <end position="67"/>
    </location>
</feature>
<feature type="compositionally biased region" description="Polar residues" evidence="1">
    <location>
        <begin position="1"/>
        <end position="15"/>
    </location>
</feature>
<protein>
    <submittedName>
        <fullName evidence="2">Uncharacterized protein</fullName>
    </submittedName>
</protein>
<dbReference type="Proteomes" id="UP001285441">
    <property type="component" value="Unassembled WGS sequence"/>
</dbReference>
<name>A0AAE0NI21_9PEZI</name>